<dbReference type="AlphaFoldDB" id="S5AJI2"/>
<keyword evidence="1" id="KW-0812">Transmembrane</keyword>
<evidence type="ECO:0000313" key="3">
    <source>
        <dbReference type="Proteomes" id="UP000014909"/>
    </source>
</evidence>
<keyword evidence="1" id="KW-0472">Membrane</keyword>
<gene>
    <name evidence="2" type="ORF">I633_01640</name>
</gene>
<dbReference type="KEGG" id="amh:I633_01640"/>
<organism evidence="2 3">
    <name type="scientific">Alteromonas mediterranea 615</name>
    <dbReference type="NCBI Taxonomy" id="1300253"/>
    <lineage>
        <taxon>Bacteria</taxon>
        <taxon>Pseudomonadati</taxon>
        <taxon>Pseudomonadota</taxon>
        <taxon>Gammaproteobacteria</taxon>
        <taxon>Alteromonadales</taxon>
        <taxon>Alteromonadaceae</taxon>
        <taxon>Alteromonas/Salinimonas group</taxon>
        <taxon>Alteromonas</taxon>
    </lineage>
</organism>
<keyword evidence="1" id="KW-1133">Transmembrane helix</keyword>
<dbReference type="Proteomes" id="UP000014909">
    <property type="component" value="Chromosome"/>
</dbReference>
<dbReference type="BioCyc" id="AMAC1300253:G12YX-239-MONOMER"/>
<feature type="transmembrane region" description="Helical" evidence="1">
    <location>
        <begin position="6"/>
        <end position="30"/>
    </location>
</feature>
<protein>
    <submittedName>
        <fullName evidence="2">Uncharacterized protein</fullName>
    </submittedName>
</protein>
<accession>S5AJI2</accession>
<proteinExistence type="predicted"/>
<dbReference type="EMBL" id="CP004846">
    <property type="protein sequence ID" value="AGP76668.1"/>
    <property type="molecule type" value="Genomic_DNA"/>
</dbReference>
<dbReference type="HOGENOM" id="CLU_3354155_0_0_6"/>
<evidence type="ECO:0000256" key="1">
    <source>
        <dbReference type="SAM" id="Phobius"/>
    </source>
</evidence>
<reference evidence="2 3" key="1">
    <citation type="journal article" date="2013" name="Genome Biol. Evol.">
        <title>Genomic Diversity of "Deep Ecotype" Alteromonas macleodii Isolates: Evidence for Pan-Mediterranean Clonal Frames.</title>
        <authorList>
            <person name="Lopez-Perez M."/>
            <person name="Gonzaga A."/>
            <person name="Rodriguez-Valera F."/>
        </authorList>
    </citation>
    <scope>NUCLEOTIDE SEQUENCE [LARGE SCALE GENOMIC DNA]</scope>
    <source>
        <strain evidence="3">'English Channel 615'</strain>
    </source>
</reference>
<name>S5AJI2_9ALTE</name>
<sequence length="36" mass="3686">MEKLPLGSTVILSFSIGLAFTLVLGGITGFGTSETQ</sequence>
<evidence type="ECO:0000313" key="2">
    <source>
        <dbReference type="EMBL" id="AGP76668.1"/>
    </source>
</evidence>